<accession>A0A9D2U668</accession>
<organism evidence="2 3">
    <name type="scientific">Candidatus Mediterraneibacter quadrami</name>
    <dbReference type="NCBI Taxonomy" id="2838684"/>
    <lineage>
        <taxon>Bacteria</taxon>
        <taxon>Bacillati</taxon>
        <taxon>Bacillota</taxon>
        <taxon>Clostridia</taxon>
        <taxon>Lachnospirales</taxon>
        <taxon>Lachnospiraceae</taxon>
        <taxon>Mediterraneibacter</taxon>
    </lineage>
</organism>
<dbReference type="EMBL" id="DWUU01000025">
    <property type="protein sequence ID" value="HJD42195.1"/>
    <property type="molecule type" value="Genomic_DNA"/>
</dbReference>
<reference evidence="2" key="2">
    <citation type="submission" date="2021-04" db="EMBL/GenBank/DDBJ databases">
        <authorList>
            <person name="Gilroy R."/>
        </authorList>
    </citation>
    <scope>NUCLEOTIDE SEQUENCE</scope>
    <source>
        <strain evidence="2">ChiBcec15-3976</strain>
    </source>
</reference>
<dbReference type="AlphaFoldDB" id="A0A9D2U668"/>
<keyword evidence="1" id="KW-1133">Transmembrane helix</keyword>
<dbReference type="Proteomes" id="UP000823909">
    <property type="component" value="Unassembled WGS sequence"/>
</dbReference>
<evidence type="ECO:0000313" key="3">
    <source>
        <dbReference type="Proteomes" id="UP000823909"/>
    </source>
</evidence>
<sequence length="144" mass="16200">MKKRIIIAVVIILFIIAGYLLYWKYPSGRDTMSWARSLRVEDVEKIELIVQPSDENERYKLLSQEEMDAAVKLINKSHGKYVEEPEPVTGLSRLLIVTMADGNIHKVSYGGYLTIDGDSYMDHPGGYSEEGGILGTGEKSVPEY</sequence>
<evidence type="ECO:0000256" key="1">
    <source>
        <dbReference type="SAM" id="Phobius"/>
    </source>
</evidence>
<evidence type="ECO:0000313" key="2">
    <source>
        <dbReference type="EMBL" id="HJD42195.1"/>
    </source>
</evidence>
<name>A0A9D2U668_9FIRM</name>
<comment type="caution">
    <text evidence="2">The sequence shown here is derived from an EMBL/GenBank/DDBJ whole genome shotgun (WGS) entry which is preliminary data.</text>
</comment>
<gene>
    <name evidence="2" type="ORF">H9910_04200</name>
</gene>
<reference evidence="2" key="1">
    <citation type="journal article" date="2021" name="PeerJ">
        <title>Extensive microbial diversity within the chicken gut microbiome revealed by metagenomics and culture.</title>
        <authorList>
            <person name="Gilroy R."/>
            <person name="Ravi A."/>
            <person name="Getino M."/>
            <person name="Pursley I."/>
            <person name="Horton D.L."/>
            <person name="Alikhan N.F."/>
            <person name="Baker D."/>
            <person name="Gharbi K."/>
            <person name="Hall N."/>
            <person name="Watson M."/>
            <person name="Adriaenssens E.M."/>
            <person name="Foster-Nyarko E."/>
            <person name="Jarju S."/>
            <person name="Secka A."/>
            <person name="Antonio M."/>
            <person name="Oren A."/>
            <person name="Chaudhuri R.R."/>
            <person name="La Ragione R."/>
            <person name="Hildebrand F."/>
            <person name="Pallen M.J."/>
        </authorList>
    </citation>
    <scope>NUCLEOTIDE SEQUENCE</scope>
    <source>
        <strain evidence="2">ChiBcec15-3976</strain>
    </source>
</reference>
<protein>
    <submittedName>
        <fullName evidence="2">Uncharacterized protein</fullName>
    </submittedName>
</protein>
<feature type="transmembrane region" description="Helical" evidence="1">
    <location>
        <begin position="6"/>
        <end position="23"/>
    </location>
</feature>
<proteinExistence type="predicted"/>
<keyword evidence="1" id="KW-0472">Membrane</keyword>
<keyword evidence="1" id="KW-0812">Transmembrane</keyword>